<dbReference type="RefSeq" id="WP_200271786.1">
    <property type="nucleotide sequence ID" value="NZ_JAENHN010000048.1"/>
</dbReference>
<dbReference type="PANTHER" id="PTHR11647">
    <property type="entry name" value="HYDRANTOINASE/DIHYDROPYRIMIDINASE FAMILY MEMBER"/>
    <property type="match status" value="1"/>
</dbReference>
<dbReference type="InterPro" id="IPR011059">
    <property type="entry name" value="Metal-dep_hydrolase_composite"/>
</dbReference>
<organism evidence="3 4">
    <name type="scientific">Clostridium yunnanense</name>
    <dbReference type="NCBI Taxonomy" id="2800325"/>
    <lineage>
        <taxon>Bacteria</taxon>
        <taxon>Bacillati</taxon>
        <taxon>Bacillota</taxon>
        <taxon>Clostridia</taxon>
        <taxon>Eubacteriales</taxon>
        <taxon>Clostridiaceae</taxon>
        <taxon>Clostridium</taxon>
    </lineage>
</organism>
<dbReference type="InterPro" id="IPR006680">
    <property type="entry name" value="Amidohydro-rel"/>
</dbReference>
<gene>
    <name evidence="3" type="primary">iadA</name>
    <name evidence="3" type="ORF">JHL18_17905</name>
</gene>
<dbReference type="Proteomes" id="UP000596739">
    <property type="component" value="Unassembled WGS sequence"/>
</dbReference>
<comment type="PTM">
    <text evidence="1">Carboxylation allows a single lysine to coordinate two zinc ions.</text>
</comment>
<comment type="similarity">
    <text evidence="1">Belongs to the peptidase M38 family.</text>
</comment>
<evidence type="ECO:0000259" key="2">
    <source>
        <dbReference type="Pfam" id="PF01979"/>
    </source>
</evidence>
<keyword evidence="1" id="KW-0479">Metal-binding</keyword>
<comment type="caution">
    <text evidence="3">The sequence shown here is derived from an EMBL/GenBank/DDBJ whole genome shotgun (WGS) entry which is preliminary data.</text>
</comment>
<dbReference type="SUPFAM" id="SSF51556">
    <property type="entry name" value="Metallo-dependent hydrolases"/>
    <property type="match status" value="1"/>
</dbReference>
<protein>
    <recommendedName>
        <fullName evidence="1">Isoaspartyl dipeptidase</fullName>
        <ecNumber evidence="1">3.4.19.-</ecNumber>
    </recommendedName>
</protein>
<sequence>MITVIKNVDVYSPAPLGIKDVVITGGVIEGVYENVDIPNNFVDIFVIDGSNKVLVPGFMDCHVHIMGGGGEGGFKTRTPELPFSEIVRAGITTLVGCVGTDDVCRNMVSLLAKAHALDEEGITTYCYTGSYQIPVKTVTQNIKGDLMLLDKVIGVGEVAISDHRSSQPTYDQFVNVVAESRVGGLLSGKAGIVNIHLGDGTRKLDYLFRLIEQTEIHPHQLLPTHINRNGELFKDGIRYVQKGGYIDLTTSFDANNMAKGELTPSKGLKIALDQGLPDDHITFSSDGNGSLPLFDEETGTTEVGMCSVSSLYSEVRNAILQEKIPFERAIKVITSNVADILKLPTKGRVEAGKDADLVLLDREGLDIDTVIAKGKVLMDKKNIIVKGTFEK</sequence>
<proteinExistence type="inferred from homology"/>
<keyword evidence="1" id="KW-0862">Zinc</keyword>
<comment type="cofactor">
    <cofactor evidence="1">
        <name>Zn(2+)</name>
        <dbReference type="ChEBI" id="CHEBI:29105"/>
    </cofactor>
    <text evidence="1">Binds 2 Zn(2+) ions per subunit.</text>
</comment>
<keyword evidence="1 3" id="KW-0378">Hydrolase</keyword>
<dbReference type="EMBL" id="JAENHN010000048">
    <property type="protein sequence ID" value="MBK1812497.1"/>
    <property type="molecule type" value="Genomic_DNA"/>
</dbReference>
<dbReference type="NCBIfam" id="TIGR01975">
    <property type="entry name" value="isoAsp_dipep"/>
    <property type="match status" value="1"/>
</dbReference>
<dbReference type="EC" id="3.4.19.-" evidence="1"/>
<keyword evidence="1" id="KW-0645">Protease</keyword>
<evidence type="ECO:0000313" key="3">
    <source>
        <dbReference type="EMBL" id="MBK1812497.1"/>
    </source>
</evidence>
<dbReference type="GO" id="GO:0008798">
    <property type="term" value="F:beta-aspartyl-peptidase activity"/>
    <property type="evidence" value="ECO:0007669"/>
    <property type="project" value="UniProtKB-EC"/>
</dbReference>
<keyword evidence="1" id="KW-0482">Metalloprotease</keyword>
<dbReference type="InterPro" id="IPR050378">
    <property type="entry name" value="Metallo-dep_Hydrolases_sf"/>
</dbReference>
<comment type="subcellular location">
    <subcellularLocation>
        <location evidence="1">Cytoplasm</location>
    </subcellularLocation>
</comment>
<dbReference type="Pfam" id="PF01979">
    <property type="entry name" value="Amidohydro_1"/>
    <property type="match status" value="1"/>
</dbReference>
<dbReference type="InterPro" id="IPR032466">
    <property type="entry name" value="Metal_Hydrolase"/>
</dbReference>
<accession>A0ABS1ESY2</accession>
<dbReference type="Gene3D" id="2.30.40.10">
    <property type="entry name" value="Urease, subunit C, domain 1"/>
    <property type="match status" value="1"/>
</dbReference>
<dbReference type="PIRSF" id="PIRSF001238">
    <property type="entry name" value="IadA"/>
    <property type="match status" value="1"/>
</dbReference>
<dbReference type="SUPFAM" id="SSF51338">
    <property type="entry name" value="Composite domain of metallo-dependent hydrolases"/>
    <property type="match status" value="1"/>
</dbReference>
<keyword evidence="4" id="KW-1185">Reference proteome</keyword>
<feature type="domain" description="Amidohydrolase-related" evidence="2">
    <location>
        <begin position="53"/>
        <end position="376"/>
    </location>
</feature>
<evidence type="ECO:0000256" key="1">
    <source>
        <dbReference type="PIRNR" id="PIRNR001238"/>
    </source>
</evidence>
<name>A0ABS1ESY2_9CLOT</name>
<reference evidence="4" key="1">
    <citation type="submission" date="2021-01" db="EMBL/GenBank/DDBJ databases">
        <title>Genome public.</title>
        <authorList>
            <person name="Liu C."/>
            <person name="Sun Q."/>
        </authorList>
    </citation>
    <scope>NUCLEOTIDE SEQUENCE [LARGE SCALE GENOMIC DNA]</scope>
    <source>
        <strain evidence="4">YIM B02505</strain>
    </source>
</reference>
<comment type="function">
    <text evidence="1">Catalyzes the hydrolytic cleavage of a subset of L-isoaspartyl (L-beta-aspartyl) dipeptides. Used to degrade proteins damaged by L-isoaspartyl residues formation.</text>
</comment>
<evidence type="ECO:0000313" key="4">
    <source>
        <dbReference type="Proteomes" id="UP000596739"/>
    </source>
</evidence>
<dbReference type="InterPro" id="IPR010229">
    <property type="entry name" value="Pept_M38_dipep"/>
</dbReference>
<dbReference type="PANTHER" id="PTHR11647:SF1">
    <property type="entry name" value="COLLAPSIN RESPONSE MEDIATOR PROTEIN"/>
    <property type="match status" value="1"/>
</dbReference>
<dbReference type="Gene3D" id="3.20.20.140">
    <property type="entry name" value="Metal-dependent hydrolases"/>
    <property type="match status" value="1"/>
</dbReference>